<comment type="caution">
    <text evidence="1">The sequence shown here is derived from an EMBL/GenBank/DDBJ whole genome shotgun (WGS) entry which is preliminary data.</text>
</comment>
<dbReference type="Proteomes" id="UP000191154">
    <property type="component" value="Unassembled WGS sequence"/>
</dbReference>
<evidence type="ECO:0000313" key="1">
    <source>
        <dbReference type="EMBL" id="OOM14196.1"/>
    </source>
</evidence>
<organism evidence="1 2">
    <name type="scientific">Clostridium saccharobutylicum</name>
    <dbReference type="NCBI Taxonomy" id="169679"/>
    <lineage>
        <taxon>Bacteria</taxon>
        <taxon>Bacillati</taxon>
        <taxon>Bacillota</taxon>
        <taxon>Clostridia</taxon>
        <taxon>Eubacteriales</taxon>
        <taxon>Clostridiaceae</taxon>
        <taxon>Clostridium</taxon>
    </lineage>
</organism>
<proteinExistence type="predicted"/>
<sequence length="41" mass="4904">MEQSKDTFSNFKVWNSASSRIKDTAVVYCTDFDEIRDERRK</sequence>
<reference evidence="1 2" key="1">
    <citation type="submission" date="2016-05" db="EMBL/GenBank/DDBJ databases">
        <title>Microbial solvent formation.</title>
        <authorList>
            <person name="Poehlein A."/>
            <person name="Montoya Solano J.D."/>
            <person name="Flitsch S."/>
            <person name="Krabben P."/>
            <person name="Duerre P."/>
            <person name="Daniel R."/>
        </authorList>
    </citation>
    <scope>NUCLEOTIDE SEQUENCE [LARGE SCALE GENOMIC DNA]</scope>
    <source>
        <strain evidence="1 2">L1-8</strain>
    </source>
</reference>
<dbReference type="AlphaFoldDB" id="A0A1S8NCK1"/>
<evidence type="ECO:0000313" key="2">
    <source>
        <dbReference type="Proteomes" id="UP000191154"/>
    </source>
</evidence>
<name>A0A1S8NCK1_CLOSA</name>
<gene>
    <name evidence="1" type="ORF">CLOSAC_10690</name>
</gene>
<dbReference type="EMBL" id="LZYZ01000002">
    <property type="protein sequence ID" value="OOM14196.1"/>
    <property type="molecule type" value="Genomic_DNA"/>
</dbReference>
<protein>
    <submittedName>
        <fullName evidence="1">Uncharacterized protein</fullName>
    </submittedName>
</protein>
<accession>A0A1S8NCK1</accession>